<dbReference type="GO" id="GO:0000387">
    <property type="term" value="P:spliceosomal snRNP assembly"/>
    <property type="evidence" value="ECO:0007669"/>
    <property type="project" value="InterPro"/>
</dbReference>
<sequence>MRSETSSKKNQESPVLGKKQHFGDNLDLEGPVSICGEVTVLHGGFLLASRLCHPKPLSELTKSDWSVVGKPILEALQEICTSYSSYPPQPNLWKKKAAVVLWSKILLSGVPSDQRWKNDAFFSVSNAIPEINRTVLFELFKAVNAPRLFAQLLLALPNPLCQKELQTFVEYVAKETSPADVVFFLDVWWEIMKRCLLRLTWRRSPQW</sequence>
<organism evidence="2 3">
    <name type="scientific">Pseudonaja textilis</name>
    <name type="common">Eastern brown snake</name>
    <dbReference type="NCBI Taxonomy" id="8673"/>
    <lineage>
        <taxon>Eukaryota</taxon>
        <taxon>Metazoa</taxon>
        <taxon>Chordata</taxon>
        <taxon>Craniata</taxon>
        <taxon>Vertebrata</taxon>
        <taxon>Euteleostomi</taxon>
        <taxon>Lepidosauria</taxon>
        <taxon>Squamata</taxon>
        <taxon>Bifurcata</taxon>
        <taxon>Unidentata</taxon>
        <taxon>Episquamata</taxon>
        <taxon>Toxicofera</taxon>
        <taxon>Serpentes</taxon>
        <taxon>Colubroidea</taxon>
        <taxon>Elapidae</taxon>
        <taxon>Hydrophiinae</taxon>
        <taxon>Pseudonaja</taxon>
    </lineage>
</organism>
<reference evidence="2" key="1">
    <citation type="submission" date="2025-08" db="UniProtKB">
        <authorList>
            <consortium name="Ensembl"/>
        </authorList>
    </citation>
    <scope>IDENTIFICATION</scope>
</reference>
<evidence type="ECO:0000313" key="3">
    <source>
        <dbReference type="Proteomes" id="UP000472273"/>
    </source>
</evidence>
<dbReference type="OMA" id="CRGQLES"/>
<feature type="region of interest" description="Disordered" evidence="1">
    <location>
        <begin position="1"/>
        <end position="22"/>
    </location>
</feature>
<feature type="compositionally biased region" description="Basic and acidic residues" evidence="1">
    <location>
        <begin position="1"/>
        <end position="11"/>
    </location>
</feature>
<dbReference type="Ensembl" id="ENSPTXT00000023834.1">
    <property type="protein sequence ID" value="ENSPTXP00000023118.1"/>
    <property type="gene ID" value="ENSPTXG00000016030.1"/>
</dbReference>
<dbReference type="PANTHER" id="PTHR15571:SF2">
    <property type="entry name" value="GEM-ASSOCIATED PROTEIN 4"/>
    <property type="match status" value="1"/>
</dbReference>
<name>A0A670ZJY1_PSETE</name>
<accession>A0A670ZJY1</accession>
<evidence type="ECO:0008006" key="4">
    <source>
        <dbReference type="Google" id="ProtNLM"/>
    </source>
</evidence>
<dbReference type="InterPro" id="IPR033265">
    <property type="entry name" value="GEMIN4"/>
</dbReference>
<dbReference type="AlphaFoldDB" id="A0A670ZJY1"/>
<reference evidence="2" key="2">
    <citation type="submission" date="2025-09" db="UniProtKB">
        <authorList>
            <consortium name="Ensembl"/>
        </authorList>
    </citation>
    <scope>IDENTIFICATION</scope>
</reference>
<keyword evidence="3" id="KW-1185">Reference proteome</keyword>
<evidence type="ECO:0000256" key="1">
    <source>
        <dbReference type="SAM" id="MobiDB-lite"/>
    </source>
</evidence>
<dbReference type="GeneTree" id="ENSGT00390000012296"/>
<proteinExistence type="predicted"/>
<dbReference type="Proteomes" id="UP000472273">
    <property type="component" value="Unplaced"/>
</dbReference>
<evidence type="ECO:0000313" key="2">
    <source>
        <dbReference type="Ensembl" id="ENSPTXP00000023118.1"/>
    </source>
</evidence>
<protein>
    <recommendedName>
        <fullName evidence="4">Gem nuclear organelle associated protein 4</fullName>
    </recommendedName>
</protein>
<dbReference type="GO" id="GO:0006364">
    <property type="term" value="P:rRNA processing"/>
    <property type="evidence" value="ECO:0007669"/>
    <property type="project" value="InterPro"/>
</dbReference>
<dbReference type="PANTHER" id="PTHR15571">
    <property type="entry name" value="GEM-ASSOCIATED PROTEIN 4"/>
    <property type="match status" value="1"/>
</dbReference>
<dbReference type="GO" id="GO:0032797">
    <property type="term" value="C:SMN complex"/>
    <property type="evidence" value="ECO:0007669"/>
    <property type="project" value="InterPro"/>
</dbReference>